<accession>A0AC61R275</accession>
<sequence>METLLDFRESVKDFYGKYDAYIVSGWKFLTALLSFWFINGRLGYFEKLNSIFVVLILALFCSFLPINGIVLVGASLILIHLYGLSLPAFIVGGGILVIFLLVYFSVTPREGYAFVLTMLALELGIPCTVPLVFGLISTPAAAAAMCFGIISYYMLGSVAGATEAAASGKTSLAEESQELIKNIKTLLESIIKDDRLVLALISMVAVLLVVYLIRRMAVKYSWTMAIVIGTLTFLLVELTGCLVFDRMGEALGLLIGTAFAVLIAFIVKFFVFRVDYSKVVNVQFEDGDYYYYVKAVPKVKKGREERGDN</sequence>
<protein>
    <submittedName>
        <fullName evidence="1">Uncharacterized protein</fullName>
    </submittedName>
</protein>
<keyword evidence="2" id="KW-1185">Reference proteome</keyword>
<name>A0AC61R275_9FIRM</name>
<dbReference type="Proteomes" id="UP000307720">
    <property type="component" value="Unassembled WGS sequence"/>
</dbReference>
<comment type="caution">
    <text evidence="1">The sequence shown here is derived from an EMBL/GenBank/DDBJ whole genome shotgun (WGS) entry which is preliminary data.</text>
</comment>
<evidence type="ECO:0000313" key="2">
    <source>
        <dbReference type="Proteomes" id="UP000307720"/>
    </source>
</evidence>
<proteinExistence type="predicted"/>
<evidence type="ECO:0000313" key="1">
    <source>
        <dbReference type="EMBL" id="TGX99635.1"/>
    </source>
</evidence>
<dbReference type="EMBL" id="SRZB01000006">
    <property type="protein sequence ID" value="TGX99635.1"/>
    <property type="molecule type" value="Genomic_DNA"/>
</dbReference>
<organism evidence="1 2">
    <name type="scientific">Hominisplanchenecus murintestinalis</name>
    <dbReference type="NCBI Taxonomy" id="2941517"/>
    <lineage>
        <taxon>Bacteria</taxon>
        <taxon>Bacillati</taxon>
        <taxon>Bacillota</taxon>
        <taxon>Clostridia</taxon>
        <taxon>Lachnospirales</taxon>
        <taxon>Lachnospiraceae</taxon>
        <taxon>Hominisplanchenecus</taxon>
    </lineage>
</organism>
<gene>
    <name evidence="1" type="ORF">E5357_04985</name>
</gene>
<reference evidence="1" key="1">
    <citation type="submission" date="2019-04" db="EMBL/GenBank/DDBJ databases">
        <title>Microbes associate with the intestines of laboratory mice.</title>
        <authorList>
            <person name="Navarre W."/>
            <person name="Wong E."/>
            <person name="Huang K."/>
            <person name="Tropini C."/>
            <person name="Ng K."/>
            <person name="Yu B."/>
        </authorList>
    </citation>
    <scope>NUCLEOTIDE SEQUENCE</scope>
    <source>
        <strain evidence="1">NM72_1-8</strain>
    </source>
</reference>